<feature type="transmembrane region" description="Helical" evidence="1">
    <location>
        <begin position="6"/>
        <end position="23"/>
    </location>
</feature>
<sequence>MEAFLVNAAGLILMAAVIWWFWLPGKNTGTKD</sequence>
<proteinExistence type="predicted"/>
<organism evidence="2 3">
    <name type="scientific">Marinobacter excellens HL-55</name>
    <dbReference type="NCBI Taxonomy" id="1305731"/>
    <lineage>
        <taxon>Bacteria</taxon>
        <taxon>Pseudomonadati</taxon>
        <taxon>Pseudomonadota</taxon>
        <taxon>Gammaproteobacteria</taxon>
        <taxon>Pseudomonadales</taxon>
        <taxon>Marinobacteraceae</taxon>
        <taxon>Marinobacter</taxon>
    </lineage>
</organism>
<keyword evidence="1" id="KW-1133">Transmembrane helix</keyword>
<comment type="caution">
    <text evidence="2">The sequence shown here is derived from an EMBL/GenBank/DDBJ whole genome shotgun (WGS) entry which is preliminary data.</text>
</comment>
<evidence type="ECO:0000256" key="1">
    <source>
        <dbReference type="SAM" id="Phobius"/>
    </source>
</evidence>
<evidence type="ECO:0000313" key="3">
    <source>
        <dbReference type="Proteomes" id="UP000050416"/>
    </source>
</evidence>
<dbReference type="AlphaFoldDB" id="A0A0P7Y9J0"/>
<name>A0A0P7Y9J0_9GAMM</name>
<protein>
    <submittedName>
        <fullName evidence="2">Uncharacterized protein</fullName>
    </submittedName>
</protein>
<evidence type="ECO:0000313" key="2">
    <source>
        <dbReference type="EMBL" id="KPQ26937.1"/>
    </source>
</evidence>
<keyword evidence="1" id="KW-0812">Transmembrane</keyword>
<dbReference type="EMBL" id="LJZQ01000039">
    <property type="protein sequence ID" value="KPQ26937.1"/>
    <property type="molecule type" value="Genomic_DNA"/>
</dbReference>
<dbReference type="PATRIC" id="fig|1305731.5.peg.2306"/>
<reference evidence="2 3" key="1">
    <citation type="submission" date="2015-09" db="EMBL/GenBank/DDBJ databases">
        <title>Identification and resolution of microdiversity through metagenomic sequencing of parallel consortia.</title>
        <authorList>
            <person name="Nelson W.C."/>
            <person name="Romine M.F."/>
            <person name="Lindemann S.R."/>
        </authorList>
    </citation>
    <scope>NUCLEOTIDE SEQUENCE [LARGE SCALE GENOMIC DNA]</scope>
    <source>
        <strain evidence="2">HL-55</strain>
    </source>
</reference>
<accession>A0A0P7Y9J0</accession>
<gene>
    <name evidence="2" type="ORF">HLUCCX14_16705</name>
</gene>
<keyword evidence="1" id="KW-0472">Membrane</keyword>
<dbReference type="Proteomes" id="UP000050416">
    <property type="component" value="Unassembled WGS sequence"/>
</dbReference>